<dbReference type="AlphaFoldDB" id="A0A5J5CHM8"/>
<accession>A0A5J5CHM8</accession>
<protein>
    <submittedName>
        <fullName evidence="1">Uncharacterized protein</fullName>
    </submittedName>
</protein>
<evidence type="ECO:0000313" key="1">
    <source>
        <dbReference type="EMBL" id="KAA8580505.1"/>
    </source>
</evidence>
<sequence>MLYKEVEWRWASTRGTARGRCCSAPNIKVMLHPNHASSASTVAHPREDLVTTQWWLVVRDRPGVRSWTTGNTG</sequence>
<comment type="caution">
    <text evidence="1">The sequence shown here is derived from an EMBL/GenBank/DDBJ whole genome shotgun (WGS) entry which is preliminary data.</text>
</comment>
<dbReference type="Proteomes" id="UP000327493">
    <property type="component" value="Chromosome 22"/>
</dbReference>
<reference evidence="1 2" key="1">
    <citation type="submission" date="2019-08" db="EMBL/GenBank/DDBJ databases">
        <title>A chromosome-level genome assembly, high-density linkage maps, and genome scans reveal the genomic architecture of hybrid incompatibilities underlying speciation via character displacement in darters (Percidae: Etheostominae).</title>
        <authorList>
            <person name="Moran R.L."/>
            <person name="Catchen J.M."/>
            <person name="Fuller R.C."/>
        </authorList>
    </citation>
    <scope>NUCLEOTIDE SEQUENCE [LARGE SCALE GENOMIC DNA]</scope>
    <source>
        <strain evidence="1">EspeVRDwgs_2016</strain>
        <tissue evidence="1">Muscle</tissue>
    </source>
</reference>
<keyword evidence="2" id="KW-1185">Reference proteome</keyword>
<dbReference type="EMBL" id="VOFY01000022">
    <property type="protein sequence ID" value="KAA8580505.1"/>
    <property type="molecule type" value="Genomic_DNA"/>
</dbReference>
<name>A0A5J5CHM8_9PERO</name>
<evidence type="ECO:0000313" key="2">
    <source>
        <dbReference type="Proteomes" id="UP000327493"/>
    </source>
</evidence>
<gene>
    <name evidence="1" type="ORF">FQN60_013463</name>
</gene>
<proteinExistence type="predicted"/>
<organism evidence="1 2">
    <name type="scientific">Etheostoma spectabile</name>
    <name type="common">orangethroat darter</name>
    <dbReference type="NCBI Taxonomy" id="54343"/>
    <lineage>
        <taxon>Eukaryota</taxon>
        <taxon>Metazoa</taxon>
        <taxon>Chordata</taxon>
        <taxon>Craniata</taxon>
        <taxon>Vertebrata</taxon>
        <taxon>Euteleostomi</taxon>
        <taxon>Actinopterygii</taxon>
        <taxon>Neopterygii</taxon>
        <taxon>Teleostei</taxon>
        <taxon>Neoteleostei</taxon>
        <taxon>Acanthomorphata</taxon>
        <taxon>Eupercaria</taxon>
        <taxon>Perciformes</taxon>
        <taxon>Percoidei</taxon>
        <taxon>Percidae</taxon>
        <taxon>Etheostomatinae</taxon>
        <taxon>Etheostoma</taxon>
    </lineage>
</organism>